<dbReference type="CDD" id="cd16936">
    <property type="entry name" value="HATPase_RsbW-like"/>
    <property type="match status" value="1"/>
</dbReference>
<dbReference type="InterPro" id="IPR003594">
    <property type="entry name" value="HATPase_dom"/>
</dbReference>
<keyword evidence="2" id="KW-0808">Transferase</keyword>
<sequence length="143" mass="16509">MNGLSEWREYPAIREMYDTMRDDIMASAQAAGTSETREIQPELGIEEMLINIIDYAYDDPGAVWIRARREGALFRLDFADYGRPFNPLAEDMRHSEGLPVEEREEGGLGIHLVRKSFDRIEYVYEDFQGKSQYSFSLAETSLI</sequence>
<dbReference type="EMBL" id="FRBC01000002">
    <property type="protein sequence ID" value="SHK31910.1"/>
    <property type="molecule type" value="Genomic_DNA"/>
</dbReference>
<gene>
    <name evidence="2" type="ORF">SAMN05216582_10273</name>
</gene>
<dbReference type="SUPFAM" id="SSF55874">
    <property type="entry name" value="ATPase domain of HSP90 chaperone/DNA topoisomerase II/histidine kinase"/>
    <property type="match status" value="1"/>
</dbReference>
<dbReference type="RefSeq" id="WP_073088019.1">
    <property type="nucleotide sequence ID" value="NZ_FRBC01000002.1"/>
</dbReference>
<evidence type="ECO:0000313" key="2">
    <source>
        <dbReference type="EMBL" id="SHK31910.1"/>
    </source>
</evidence>
<protein>
    <submittedName>
        <fullName evidence="2">Anti-sigma regulatory factor (Ser/Thr protein kinase)</fullName>
    </submittedName>
</protein>
<name>A0A1M6RHK2_SELRU</name>
<feature type="domain" description="Histidine kinase/HSP90-like ATPase" evidence="1">
    <location>
        <begin position="16"/>
        <end position="122"/>
    </location>
</feature>
<dbReference type="GO" id="GO:0016301">
    <property type="term" value="F:kinase activity"/>
    <property type="evidence" value="ECO:0007669"/>
    <property type="project" value="UniProtKB-KW"/>
</dbReference>
<dbReference type="OrthoDB" id="9792240at2"/>
<dbReference type="Gene3D" id="3.30.565.10">
    <property type="entry name" value="Histidine kinase-like ATPase, C-terminal domain"/>
    <property type="match status" value="1"/>
</dbReference>
<evidence type="ECO:0000313" key="3">
    <source>
        <dbReference type="Proteomes" id="UP000184263"/>
    </source>
</evidence>
<keyword evidence="2" id="KW-0418">Kinase</keyword>
<proteinExistence type="predicted"/>
<dbReference type="InterPro" id="IPR036890">
    <property type="entry name" value="HATPase_C_sf"/>
</dbReference>
<evidence type="ECO:0000259" key="1">
    <source>
        <dbReference type="Pfam" id="PF13581"/>
    </source>
</evidence>
<dbReference type="AlphaFoldDB" id="A0A1M6RHK2"/>
<accession>A0A1M6RHK2</accession>
<dbReference type="Proteomes" id="UP000184263">
    <property type="component" value="Unassembled WGS sequence"/>
</dbReference>
<reference evidence="2 3" key="1">
    <citation type="submission" date="2016-11" db="EMBL/GenBank/DDBJ databases">
        <authorList>
            <person name="Jaros S."/>
            <person name="Januszkiewicz K."/>
            <person name="Wedrychowicz H."/>
        </authorList>
    </citation>
    <scope>NUCLEOTIDE SEQUENCE [LARGE SCALE GENOMIC DNA]</scope>
    <source>
        <strain evidence="2 3">HD4</strain>
    </source>
</reference>
<dbReference type="Pfam" id="PF13581">
    <property type="entry name" value="HATPase_c_2"/>
    <property type="match status" value="1"/>
</dbReference>
<organism evidence="2 3">
    <name type="scientific">Selenomonas ruminantium</name>
    <dbReference type="NCBI Taxonomy" id="971"/>
    <lineage>
        <taxon>Bacteria</taxon>
        <taxon>Bacillati</taxon>
        <taxon>Bacillota</taxon>
        <taxon>Negativicutes</taxon>
        <taxon>Selenomonadales</taxon>
        <taxon>Selenomonadaceae</taxon>
        <taxon>Selenomonas</taxon>
    </lineage>
</organism>